<evidence type="ECO:0008006" key="3">
    <source>
        <dbReference type="Google" id="ProtNLM"/>
    </source>
</evidence>
<proteinExistence type="predicted"/>
<evidence type="ECO:0000313" key="2">
    <source>
        <dbReference type="Proteomes" id="UP001218170"/>
    </source>
</evidence>
<accession>A0ABT5SK19</accession>
<reference evidence="1 2" key="1">
    <citation type="submission" date="2023-02" db="EMBL/GenBank/DDBJ databases">
        <title>Study of novel species of the Microbacterium genus.</title>
        <authorList>
            <person name="Arroyo-Herrera I."/>
            <person name="Roman-Ponce B."/>
            <person name="Vasquez-Murrieta M.S."/>
        </authorList>
    </citation>
    <scope>NUCLEOTIDE SEQUENCE [LARGE SCALE GENOMIC DNA]</scope>
    <source>
        <strain evidence="1 2">NE1TT3</strain>
    </source>
</reference>
<dbReference type="RefSeq" id="WP_274264370.1">
    <property type="nucleotide sequence ID" value="NZ_JAQZCI010000002.1"/>
</dbReference>
<dbReference type="EMBL" id="JAQZCI010000002">
    <property type="protein sequence ID" value="MDD7962193.1"/>
    <property type="molecule type" value="Genomic_DNA"/>
</dbReference>
<gene>
    <name evidence="1" type="ORF">PUW80_07495</name>
</gene>
<organism evidence="1 2">
    <name type="scientific">Microbacterium thalli</name>
    <dbReference type="NCBI Taxonomy" id="3027921"/>
    <lineage>
        <taxon>Bacteria</taxon>
        <taxon>Bacillati</taxon>
        <taxon>Actinomycetota</taxon>
        <taxon>Actinomycetes</taxon>
        <taxon>Micrococcales</taxon>
        <taxon>Microbacteriaceae</taxon>
        <taxon>Microbacterium</taxon>
    </lineage>
</organism>
<name>A0ABT5SK19_9MICO</name>
<protein>
    <recommendedName>
        <fullName evidence="3">Fis family transcriptional regulator</fullName>
    </recommendedName>
</protein>
<keyword evidence="2" id="KW-1185">Reference proteome</keyword>
<evidence type="ECO:0000313" key="1">
    <source>
        <dbReference type="EMBL" id="MDD7962193.1"/>
    </source>
</evidence>
<comment type="caution">
    <text evidence="1">The sequence shown here is derived from an EMBL/GenBank/DDBJ whole genome shotgun (WGS) entry which is preliminary data.</text>
</comment>
<dbReference type="Proteomes" id="UP001218170">
    <property type="component" value="Unassembled WGS sequence"/>
</dbReference>
<sequence>MRWERLFEDLEHQLDSEWEAERAALDSEAERLRMSRLTLRDRLTVLADQSDEVAIDLVGPTATLRGRLTGAGADWCSVELGADAHVALIPLEAIAALGAARPALARSVRPGGPPRISDRMTLGFVLRDAARRRGGVRVHTITGGVHIGTIDRAGADHLDLALHEVDVPRRDAAVAGIRLIPFHAVSWVQLLGT</sequence>